<dbReference type="RefSeq" id="WP_097144744.1">
    <property type="nucleotide sequence ID" value="NZ_OBEA01000002.1"/>
</dbReference>
<accession>A0A285IF03</accession>
<evidence type="ECO:0000256" key="1">
    <source>
        <dbReference type="ARBA" id="ARBA00005466"/>
    </source>
</evidence>
<dbReference type="Proteomes" id="UP000231702">
    <property type="component" value="Unassembled WGS sequence"/>
</dbReference>
<dbReference type="EMBL" id="OBEA01000002">
    <property type="protein sequence ID" value="SNY46367.1"/>
    <property type="molecule type" value="Genomic_DNA"/>
</dbReference>
<evidence type="ECO:0000256" key="3">
    <source>
        <dbReference type="ARBA" id="ARBA00023002"/>
    </source>
</evidence>
<dbReference type="Proteomes" id="UP000231655">
    <property type="component" value="Unassembled WGS sequence"/>
</dbReference>
<dbReference type="InterPro" id="IPR006094">
    <property type="entry name" value="Oxid_FAD_bind_N"/>
</dbReference>
<name>A0A285IF03_9RHOB</name>
<dbReference type="PANTHER" id="PTHR13878:SF53">
    <property type="entry name" value="CYTOKININ DEHYDROGENASE 6"/>
    <property type="match status" value="1"/>
</dbReference>
<dbReference type="EMBL" id="PGTD01000016">
    <property type="protein sequence ID" value="PJE29169.1"/>
    <property type="molecule type" value="Genomic_DNA"/>
</dbReference>
<evidence type="ECO:0000313" key="7">
    <source>
        <dbReference type="Proteomes" id="UP000231702"/>
    </source>
</evidence>
<evidence type="ECO:0000259" key="4">
    <source>
        <dbReference type="PROSITE" id="PS51387"/>
    </source>
</evidence>
<dbReference type="InterPro" id="IPR016166">
    <property type="entry name" value="FAD-bd_PCMH"/>
</dbReference>
<keyword evidence="2" id="KW-0285">Flavoprotein</keyword>
<gene>
    <name evidence="5" type="ORF">CVM39_12090</name>
    <name evidence="6" type="ORF">SAMN06297129_0945</name>
</gene>
<reference evidence="6" key="1">
    <citation type="submission" date="2017-09" db="EMBL/GenBank/DDBJ databases">
        <authorList>
            <person name="Ehlers B."/>
            <person name="Leendertz F.H."/>
        </authorList>
    </citation>
    <scope>NUCLEOTIDE SEQUENCE [LARGE SCALE GENOMIC DNA]</scope>
    <source>
        <strain evidence="6">CGMCC 1.12662</strain>
    </source>
</reference>
<comment type="similarity">
    <text evidence="1">Belongs to the oxygen-dependent FAD-linked oxidoreductase family.</text>
</comment>
<evidence type="ECO:0000313" key="5">
    <source>
        <dbReference type="EMBL" id="PJE29169.1"/>
    </source>
</evidence>
<keyword evidence="3" id="KW-0560">Oxidoreductase</keyword>
<dbReference type="AlphaFoldDB" id="A0A285IF03"/>
<sequence length="447" mass="48724">MSRPLSGWGRYPRITPETLSRPRSEVAVAEAMARGPLIARGNGRSYGDSALSEGQVLDMTGFRHILGFDPETGLVEAEAGVLLGDLIAAFLPLGFFPFVTPGTKLVTLGGAIASDVHGKNHLRDGSFGHHLAWIEIMTAEGEVLRCTKASNSGLFQQTIGGMGLTGVILRAGLYLRPVETGWIAQDMRPARDLAEAMAIFEEAAADADGPTYSVAWFDCLGQGETLGRSLVMLGDHARLEQLEPRRRARPFVTPEKRRLNVPLDAPGLALNRYTLRAFNGLYYRAGARKAGPSLVDWDSYFYPLDAIANWNRIYGRRGFAQFQCVLPLAGARAGLETLLAAISEAGQGSFLAVLKRLGPDTTAHSFPMEGYTLALDFPVTPTALALLDRLDRITLDHGGRFYLAKDSRLKAQTLHAADPRLTTLSETRRAEGWDSRFASAQSRRLQL</sequence>
<dbReference type="GO" id="GO:0016491">
    <property type="term" value="F:oxidoreductase activity"/>
    <property type="evidence" value="ECO:0007669"/>
    <property type="project" value="UniProtKB-KW"/>
</dbReference>
<evidence type="ECO:0000313" key="6">
    <source>
        <dbReference type="EMBL" id="SNY46367.1"/>
    </source>
</evidence>
<dbReference type="InterPro" id="IPR036318">
    <property type="entry name" value="FAD-bd_PCMH-like_sf"/>
</dbReference>
<dbReference type="InterPro" id="IPR016169">
    <property type="entry name" value="FAD-bd_PCMH_sub2"/>
</dbReference>
<organism evidence="6">
    <name type="scientific">Pseudooceanicola antarcticus</name>
    <dbReference type="NCBI Taxonomy" id="1247613"/>
    <lineage>
        <taxon>Bacteria</taxon>
        <taxon>Pseudomonadati</taxon>
        <taxon>Pseudomonadota</taxon>
        <taxon>Alphaproteobacteria</taxon>
        <taxon>Rhodobacterales</taxon>
        <taxon>Paracoccaceae</taxon>
        <taxon>Pseudooceanicola</taxon>
    </lineage>
</organism>
<dbReference type="SUPFAM" id="SSF56176">
    <property type="entry name" value="FAD-binding/transporter-associated domain-like"/>
    <property type="match status" value="1"/>
</dbReference>
<dbReference type="GO" id="GO:0071949">
    <property type="term" value="F:FAD binding"/>
    <property type="evidence" value="ECO:0007669"/>
    <property type="project" value="InterPro"/>
</dbReference>
<dbReference type="Pfam" id="PF01565">
    <property type="entry name" value="FAD_binding_4"/>
    <property type="match status" value="1"/>
</dbReference>
<proteinExistence type="inferred from homology"/>
<reference evidence="5 7" key="2">
    <citation type="journal article" date="2018" name="Int. J. Syst. Evol. Microbiol.">
        <title>Pseudooceanicola lipolyticus sp. nov., a marine alphaproteobacterium, reclassification of Oceanicola flagellatus as Pseudooceanicola flagellatus comb. nov. and emended description of the genus Pseudooceanicola.</title>
        <authorList>
            <person name="Huang M.-M."/>
            <person name="Guo L.-L."/>
            <person name="Wu Y.-H."/>
            <person name="Lai Q.-L."/>
            <person name="Shao Z.-Z."/>
            <person name="Wang C.-S."/>
            <person name="Wu M."/>
            <person name="Xu X.-W."/>
        </authorList>
    </citation>
    <scope>NUCLEOTIDE SEQUENCE [LARGE SCALE GENOMIC DNA]</scope>
    <source>
        <strain evidence="5 7">Ar-45</strain>
    </source>
</reference>
<keyword evidence="2" id="KW-0274">FAD</keyword>
<feature type="domain" description="FAD-binding PCMH-type" evidence="4">
    <location>
        <begin position="11"/>
        <end position="178"/>
    </location>
</feature>
<dbReference type="Gene3D" id="3.30.465.10">
    <property type="match status" value="1"/>
</dbReference>
<dbReference type="PROSITE" id="PS51387">
    <property type="entry name" value="FAD_PCMH"/>
    <property type="match status" value="1"/>
</dbReference>
<dbReference type="OrthoDB" id="9811557at2"/>
<evidence type="ECO:0000256" key="2">
    <source>
        <dbReference type="ARBA" id="ARBA00022827"/>
    </source>
</evidence>
<dbReference type="PANTHER" id="PTHR13878">
    <property type="entry name" value="GULONOLACTONE OXIDASE"/>
    <property type="match status" value="1"/>
</dbReference>
<protein>
    <submittedName>
        <fullName evidence="5">FAD-binding oxidoreductase</fullName>
    </submittedName>
    <submittedName>
        <fullName evidence="6">FAD/FMN-containing dehydrogenase</fullName>
    </submittedName>
</protein>
<keyword evidence="7" id="KW-1185">Reference proteome</keyword>
<dbReference type="InterPro" id="IPR050432">
    <property type="entry name" value="FAD-linked_Oxidoreductases_BP"/>
</dbReference>